<accession>A0AA40ECH5</accession>
<evidence type="ECO:0000256" key="1">
    <source>
        <dbReference type="SAM" id="MobiDB-lite"/>
    </source>
</evidence>
<feature type="region of interest" description="Disordered" evidence="1">
    <location>
        <begin position="104"/>
        <end position="126"/>
    </location>
</feature>
<evidence type="ECO:0000313" key="3">
    <source>
        <dbReference type="Proteomes" id="UP001172159"/>
    </source>
</evidence>
<reference evidence="2" key="1">
    <citation type="submission" date="2023-06" db="EMBL/GenBank/DDBJ databases">
        <title>Genome-scale phylogeny and comparative genomics of the fungal order Sordariales.</title>
        <authorList>
            <consortium name="Lawrence Berkeley National Laboratory"/>
            <person name="Hensen N."/>
            <person name="Bonometti L."/>
            <person name="Westerberg I."/>
            <person name="Brannstrom I.O."/>
            <person name="Guillou S."/>
            <person name="Cros-Aarteil S."/>
            <person name="Calhoun S."/>
            <person name="Haridas S."/>
            <person name="Kuo A."/>
            <person name="Mondo S."/>
            <person name="Pangilinan J."/>
            <person name="Riley R."/>
            <person name="Labutti K."/>
            <person name="Andreopoulos B."/>
            <person name="Lipzen A."/>
            <person name="Chen C."/>
            <person name="Yanf M."/>
            <person name="Daum C."/>
            <person name="Ng V."/>
            <person name="Clum A."/>
            <person name="Steindorff A."/>
            <person name="Ohm R."/>
            <person name="Martin F."/>
            <person name="Silar P."/>
            <person name="Natvig D."/>
            <person name="Lalanne C."/>
            <person name="Gautier V."/>
            <person name="Ament-Velasquez S.L."/>
            <person name="Kruys A."/>
            <person name="Hutchinson M.I."/>
            <person name="Powell A.J."/>
            <person name="Barry K."/>
            <person name="Miller A.N."/>
            <person name="Grigoriev I.V."/>
            <person name="Debuchy R."/>
            <person name="Gladieux P."/>
            <person name="Thoren M.H."/>
            <person name="Johannesson H."/>
        </authorList>
    </citation>
    <scope>NUCLEOTIDE SEQUENCE</scope>
    <source>
        <strain evidence="2">CBS 540.89</strain>
    </source>
</reference>
<comment type="caution">
    <text evidence="2">The sequence shown here is derived from an EMBL/GenBank/DDBJ whole genome shotgun (WGS) entry which is preliminary data.</text>
</comment>
<protein>
    <submittedName>
        <fullName evidence="2">Uncharacterized protein</fullName>
    </submittedName>
</protein>
<name>A0AA40ECH5_9PEZI</name>
<dbReference type="EMBL" id="JAUKTV010000008">
    <property type="protein sequence ID" value="KAK0732366.1"/>
    <property type="molecule type" value="Genomic_DNA"/>
</dbReference>
<feature type="compositionally biased region" description="Polar residues" evidence="1">
    <location>
        <begin position="109"/>
        <end position="123"/>
    </location>
</feature>
<keyword evidence="3" id="KW-1185">Reference proteome</keyword>
<dbReference type="Proteomes" id="UP001172159">
    <property type="component" value="Unassembled WGS sequence"/>
</dbReference>
<sequence>MSGAGRRGVSLTAKMVSLDAMAWDNIGPTARSHRGFVSGPGRKQNVLFALIGGYLGSGSEAGVVPPQPLPQEATVVTSTCLDPQAVAEISSILMKRSAGRKLELEKVSRTQPTAADKQINPSMRGNVAVRPVGRQLIRRNECDGHNRQVDS</sequence>
<dbReference type="AlphaFoldDB" id="A0AA40ECH5"/>
<proteinExistence type="predicted"/>
<gene>
    <name evidence="2" type="ORF">B0T21DRAFT_412546</name>
</gene>
<evidence type="ECO:0000313" key="2">
    <source>
        <dbReference type="EMBL" id="KAK0732366.1"/>
    </source>
</evidence>
<organism evidence="2 3">
    <name type="scientific">Apiosordaria backusii</name>
    <dbReference type="NCBI Taxonomy" id="314023"/>
    <lineage>
        <taxon>Eukaryota</taxon>
        <taxon>Fungi</taxon>
        <taxon>Dikarya</taxon>
        <taxon>Ascomycota</taxon>
        <taxon>Pezizomycotina</taxon>
        <taxon>Sordariomycetes</taxon>
        <taxon>Sordariomycetidae</taxon>
        <taxon>Sordariales</taxon>
        <taxon>Lasiosphaeriaceae</taxon>
        <taxon>Apiosordaria</taxon>
    </lineage>
</organism>